<evidence type="ECO:0008006" key="5">
    <source>
        <dbReference type="Google" id="ProtNLM"/>
    </source>
</evidence>
<evidence type="ECO:0000256" key="1">
    <source>
        <dbReference type="SAM" id="Coils"/>
    </source>
</evidence>
<proteinExistence type="predicted"/>
<dbReference type="InParanoid" id="F2UDX3"/>
<dbReference type="EMBL" id="GL832970">
    <property type="protein sequence ID" value="EGD74823.1"/>
    <property type="molecule type" value="Genomic_DNA"/>
</dbReference>
<dbReference type="AlphaFoldDB" id="F2UDX3"/>
<gene>
    <name evidence="3" type="ORF">PTSG_07056</name>
</gene>
<name>F2UDX3_SALR5</name>
<organism evidence="4">
    <name type="scientific">Salpingoeca rosetta (strain ATCC 50818 / BSB-021)</name>
    <dbReference type="NCBI Taxonomy" id="946362"/>
    <lineage>
        <taxon>Eukaryota</taxon>
        <taxon>Choanoflagellata</taxon>
        <taxon>Craspedida</taxon>
        <taxon>Salpingoecidae</taxon>
        <taxon>Salpingoeca</taxon>
    </lineage>
</organism>
<keyword evidence="4" id="KW-1185">Reference proteome</keyword>
<evidence type="ECO:0000313" key="4">
    <source>
        <dbReference type="Proteomes" id="UP000007799"/>
    </source>
</evidence>
<feature type="compositionally biased region" description="Polar residues" evidence="2">
    <location>
        <begin position="1"/>
        <end position="20"/>
    </location>
</feature>
<dbReference type="RefSeq" id="XP_004992468.1">
    <property type="nucleotide sequence ID" value="XM_004992411.1"/>
</dbReference>
<feature type="coiled-coil region" evidence="1">
    <location>
        <begin position="273"/>
        <end position="307"/>
    </location>
</feature>
<evidence type="ECO:0000313" key="3">
    <source>
        <dbReference type="EMBL" id="EGD74823.1"/>
    </source>
</evidence>
<protein>
    <recommendedName>
        <fullName evidence="5">Myb/SANT-like domain-containing protein</fullName>
    </recommendedName>
</protein>
<reference evidence="3" key="1">
    <citation type="submission" date="2009-08" db="EMBL/GenBank/DDBJ databases">
        <title>Annotation of Salpingoeca rosetta.</title>
        <authorList>
            <consortium name="The Broad Institute Genome Sequencing Platform"/>
            <person name="Russ C."/>
            <person name="Cuomo C."/>
            <person name="Burger G."/>
            <person name="Gray M.W."/>
            <person name="Holland P.W.H."/>
            <person name="King N."/>
            <person name="Lang F.B.F."/>
            <person name="Roger A.J."/>
            <person name="Ruiz-Trillo I."/>
            <person name="Young S.K."/>
            <person name="Zeng Q."/>
            <person name="Gargeya S."/>
            <person name="Alvarado L."/>
            <person name="Berlin A."/>
            <person name="Chapman S.B."/>
            <person name="Chen Z."/>
            <person name="Freedman E."/>
            <person name="Gellesch M."/>
            <person name="Goldberg J."/>
            <person name="Griggs A."/>
            <person name="Gujja S."/>
            <person name="Heilman E."/>
            <person name="Heiman D."/>
            <person name="Howarth C."/>
            <person name="Mehta T."/>
            <person name="Neiman D."/>
            <person name="Pearson M."/>
            <person name="Roberts A."/>
            <person name="Saif S."/>
            <person name="Shea T."/>
            <person name="Shenoy N."/>
            <person name="Sisk P."/>
            <person name="Stolte C."/>
            <person name="Sykes S."/>
            <person name="White J."/>
            <person name="Yandava C."/>
            <person name="Haas B."/>
            <person name="Nusbaum C."/>
            <person name="Birren B."/>
        </authorList>
    </citation>
    <scope>NUCLEOTIDE SEQUENCE [LARGE SCALE GENOMIC DNA]</scope>
    <source>
        <strain evidence="3">ATCC 50818</strain>
    </source>
</reference>
<feature type="compositionally biased region" description="Low complexity" evidence="2">
    <location>
        <begin position="28"/>
        <end position="38"/>
    </location>
</feature>
<dbReference type="KEGG" id="sre:PTSG_07056"/>
<dbReference type="Proteomes" id="UP000007799">
    <property type="component" value="Unassembled WGS sequence"/>
</dbReference>
<keyword evidence="1" id="KW-0175">Coiled coil</keyword>
<evidence type="ECO:0000256" key="2">
    <source>
        <dbReference type="SAM" id="MobiDB-lite"/>
    </source>
</evidence>
<sequence>MNAERTTSSDPAMVGSTVQASFVPVPETQSTSSSASQFTLQSVPDTLVGDMFAGMQHVVQPQQLSGGHYNSPNLLESQLEMTEPRSPHTRERSETQSPSKLDEKPSSYFTWDAAACLKLVNTVANAVSESGCDGVSLTKAEWANVEQIMIGDASGRKAKSKFDALTKEWKAAKDVHDKLYNRSGITPPQTRTYVEAVRLAGHLNADEFQKKARLADKLRRMALMEPLTRLLDGKVPTASRVEPIVRLEVSASRPRTPTRRGRRVGSYKRAQVVDALADDVREMTKRAKDREERIERWKREADAKAEESHKVLVEEVKKGVAEGVRSAMKEGLEALVELLKPTLARERS</sequence>
<accession>F2UDX3</accession>
<dbReference type="GeneID" id="16073034"/>
<feature type="region of interest" description="Disordered" evidence="2">
    <location>
        <begin position="79"/>
        <end position="104"/>
    </location>
</feature>
<feature type="compositionally biased region" description="Basic and acidic residues" evidence="2">
    <location>
        <begin position="82"/>
        <end position="104"/>
    </location>
</feature>
<feature type="region of interest" description="Disordered" evidence="2">
    <location>
        <begin position="1"/>
        <end position="38"/>
    </location>
</feature>